<feature type="transmembrane region" description="Helical" evidence="6">
    <location>
        <begin position="248"/>
        <end position="268"/>
    </location>
</feature>
<comment type="caution">
    <text evidence="7">The sequence shown here is derived from an EMBL/GenBank/DDBJ whole genome shotgun (WGS) entry which is preliminary data.</text>
</comment>
<protein>
    <submittedName>
        <fullName evidence="7">Cobalt transporter</fullName>
    </submittedName>
</protein>
<evidence type="ECO:0000256" key="3">
    <source>
        <dbReference type="ARBA" id="ARBA00022692"/>
    </source>
</evidence>
<dbReference type="Proteomes" id="UP000219182">
    <property type="component" value="Unassembled WGS sequence"/>
</dbReference>
<feature type="transmembrane region" description="Helical" evidence="6">
    <location>
        <begin position="24"/>
        <end position="55"/>
    </location>
</feature>
<dbReference type="PANTHER" id="PTHR33514:SF13">
    <property type="entry name" value="PROTEIN ABCI12, CHLOROPLASTIC"/>
    <property type="match status" value="1"/>
</dbReference>
<comment type="similarity">
    <text evidence="2">Belongs to the CbiQ family.</text>
</comment>
<keyword evidence="8" id="KW-1185">Reference proteome</keyword>
<proteinExistence type="inferred from homology"/>
<evidence type="ECO:0000256" key="1">
    <source>
        <dbReference type="ARBA" id="ARBA00004141"/>
    </source>
</evidence>
<name>A0A2A6FJK8_9HYPH</name>
<evidence type="ECO:0000256" key="4">
    <source>
        <dbReference type="ARBA" id="ARBA00022989"/>
    </source>
</evidence>
<keyword evidence="4 6" id="KW-1133">Transmembrane helix</keyword>
<dbReference type="Pfam" id="PF02361">
    <property type="entry name" value="CbiQ"/>
    <property type="match status" value="1"/>
</dbReference>
<dbReference type="CDD" id="cd16914">
    <property type="entry name" value="EcfT"/>
    <property type="match status" value="1"/>
</dbReference>
<dbReference type="PANTHER" id="PTHR33514">
    <property type="entry name" value="PROTEIN ABCI12, CHLOROPLASTIC"/>
    <property type="match status" value="1"/>
</dbReference>
<evidence type="ECO:0000256" key="2">
    <source>
        <dbReference type="ARBA" id="ARBA00008564"/>
    </source>
</evidence>
<dbReference type="EMBL" id="NWQG01000032">
    <property type="protein sequence ID" value="PDQ21923.1"/>
    <property type="molecule type" value="Genomic_DNA"/>
</dbReference>
<dbReference type="GO" id="GO:0005886">
    <property type="term" value="C:plasma membrane"/>
    <property type="evidence" value="ECO:0007669"/>
    <property type="project" value="UniProtKB-ARBA"/>
</dbReference>
<keyword evidence="5 6" id="KW-0472">Membrane</keyword>
<organism evidence="7 8">
    <name type="scientific">Mesorhizobium sanjuanii</name>
    <dbReference type="NCBI Taxonomy" id="2037900"/>
    <lineage>
        <taxon>Bacteria</taxon>
        <taxon>Pseudomonadati</taxon>
        <taxon>Pseudomonadota</taxon>
        <taxon>Alphaproteobacteria</taxon>
        <taxon>Hyphomicrobiales</taxon>
        <taxon>Phyllobacteriaceae</taxon>
        <taxon>Mesorhizobium</taxon>
    </lineage>
</organism>
<evidence type="ECO:0000256" key="6">
    <source>
        <dbReference type="SAM" id="Phobius"/>
    </source>
</evidence>
<keyword evidence="3 6" id="KW-0812">Transmembrane</keyword>
<feature type="transmembrane region" description="Helical" evidence="6">
    <location>
        <begin position="108"/>
        <end position="131"/>
    </location>
</feature>
<evidence type="ECO:0000313" key="7">
    <source>
        <dbReference type="EMBL" id="PDQ21923.1"/>
    </source>
</evidence>
<dbReference type="RefSeq" id="WP_097572507.1">
    <property type="nucleotide sequence ID" value="NZ_NWQG01000032.1"/>
</dbReference>
<dbReference type="InterPro" id="IPR003339">
    <property type="entry name" value="ABC/ECF_trnsptr_transmembrane"/>
</dbReference>
<feature type="transmembrane region" description="Helical" evidence="6">
    <location>
        <begin position="67"/>
        <end position="88"/>
    </location>
</feature>
<evidence type="ECO:0000313" key="8">
    <source>
        <dbReference type="Proteomes" id="UP000219182"/>
    </source>
</evidence>
<gene>
    <name evidence="7" type="ORF">CN311_06490</name>
</gene>
<accession>A0A2A6FJK8</accession>
<comment type="subcellular location">
    <subcellularLocation>
        <location evidence="1">Membrane</location>
        <topology evidence="1">Multi-pass membrane protein</topology>
    </subcellularLocation>
</comment>
<sequence length="275" mass="29772">MVSYAIQLLPAETIFARADMRVKFALLLLASSLIFVWNSIVLQAAFLAVIVGLMFSAGVTAATIRKLTLIVLPALVLITVIQGLWSPFGKTPVFTVPAGVPLIGSLNIFYVEGLLFGLVVCCRVLIPMLAFQLVFMTSQPNDIVLGLVRIGVPYRIAFLFSTTFRFVPLLFQELEGIKEAQRLRGIDIDGIGMLRKLIALGRMLVPLIMISLTKAQLMEIALQAKAFSGSADRTSLHPSREKLSAGEILAIGACFAVFAAALAGRLWFGFGGEVL</sequence>
<evidence type="ECO:0000256" key="5">
    <source>
        <dbReference type="ARBA" id="ARBA00023136"/>
    </source>
</evidence>
<reference evidence="7 8" key="1">
    <citation type="submission" date="2017-09" db="EMBL/GenBank/DDBJ databases">
        <title>Mesorhizobum sanjuanii sp. nov. isolated from nodules of Lotus tenuis in saline-alkaline lowlands of Flooding Pampa.</title>
        <authorList>
            <person name="Sannazzaro A.I."/>
            <person name="Torres Tejerizo G.A."/>
            <person name="Fontana F."/>
            <person name="Cumpa Velazquez L.M."/>
            <person name="Hansen L."/>
            <person name="Pistorio M."/>
            <person name="Estrella M.J."/>
        </authorList>
    </citation>
    <scope>NUCLEOTIDE SEQUENCE [LARGE SCALE GENOMIC DNA]</scope>
    <source>
        <strain evidence="7 8">BSA136</strain>
    </source>
</reference>
<dbReference type="AlphaFoldDB" id="A0A2A6FJK8"/>